<keyword evidence="4" id="KW-0328">Glycosyltransferase</keyword>
<organism evidence="17 18">
    <name type="scientific">Ophiostoma piceae (strain UAMH 11346)</name>
    <name type="common">Sap stain fungus</name>
    <dbReference type="NCBI Taxonomy" id="1262450"/>
    <lineage>
        <taxon>Eukaryota</taxon>
        <taxon>Fungi</taxon>
        <taxon>Dikarya</taxon>
        <taxon>Ascomycota</taxon>
        <taxon>Pezizomycotina</taxon>
        <taxon>Sordariomycetes</taxon>
        <taxon>Sordariomycetidae</taxon>
        <taxon>Ophiostomatales</taxon>
        <taxon>Ophiostomataceae</taxon>
        <taxon>Ophiostoma</taxon>
    </lineage>
</organism>
<dbReference type="PANTHER" id="PTHR10963">
    <property type="entry name" value="GLYCOSYL HYDROLASE-RELATED"/>
    <property type="match status" value="1"/>
</dbReference>
<evidence type="ECO:0000256" key="12">
    <source>
        <dbReference type="ARBA" id="ARBA00038074"/>
    </source>
</evidence>
<feature type="compositionally biased region" description="Low complexity" evidence="13">
    <location>
        <begin position="456"/>
        <end position="471"/>
    </location>
</feature>
<evidence type="ECO:0000256" key="15">
    <source>
        <dbReference type="SAM" id="SignalP"/>
    </source>
</evidence>
<gene>
    <name evidence="17" type="ORF">F503_00866</name>
</gene>
<dbReference type="GO" id="GO:0031505">
    <property type="term" value="P:fungal-type cell wall organization"/>
    <property type="evidence" value="ECO:0007669"/>
    <property type="project" value="TreeGrafter"/>
</dbReference>
<keyword evidence="6 15" id="KW-0732">Signal</keyword>
<keyword evidence="14" id="KW-0812">Transmembrane</keyword>
<dbReference type="CDD" id="cd02183">
    <property type="entry name" value="GH16_fungal_CRH1_transglycosylase"/>
    <property type="match status" value="1"/>
</dbReference>
<dbReference type="Pfam" id="PF00722">
    <property type="entry name" value="Glyco_hydro_16"/>
    <property type="match status" value="1"/>
</dbReference>
<dbReference type="GO" id="GO:0005975">
    <property type="term" value="P:carbohydrate metabolic process"/>
    <property type="evidence" value="ECO:0007669"/>
    <property type="project" value="InterPro"/>
</dbReference>
<evidence type="ECO:0000256" key="9">
    <source>
        <dbReference type="ARBA" id="ARBA00023180"/>
    </source>
</evidence>
<dbReference type="AlphaFoldDB" id="S3CNG3"/>
<evidence type="ECO:0000256" key="2">
    <source>
        <dbReference type="ARBA" id="ARBA00004370"/>
    </source>
</evidence>
<keyword evidence="7 17" id="KW-0378">Hydrolase</keyword>
<keyword evidence="9" id="KW-0325">Glycoprotein</keyword>
<dbReference type="Gene3D" id="2.60.120.200">
    <property type="match status" value="1"/>
</dbReference>
<dbReference type="InterPro" id="IPR000757">
    <property type="entry name" value="Beta-glucanase-like"/>
</dbReference>
<dbReference type="Proteomes" id="UP000016923">
    <property type="component" value="Unassembled WGS sequence"/>
</dbReference>
<dbReference type="VEuPathDB" id="FungiDB:F503_00866"/>
<feature type="signal peptide" evidence="15">
    <location>
        <begin position="1"/>
        <end position="23"/>
    </location>
</feature>
<reference evidence="17 18" key="1">
    <citation type="journal article" date="2013" name="BMC Genomics">
        <title>The genome and transcriptome of the pine saprophyte Ophiostoma piceae, and a comparison with the bark beetle-associated pine pathogen Grosmannia clavigera.</title>
        <authorList>
            <person name="Haridas S."/>
            <person name="Wang Y."/>
            <person name="Lim L."/>
            <person name="Massoumi Alamouti S."/>
            <person name="Jackman S."/>
            <person name="Docking R."/>
            <person name="Robertson G."/>
            <person name="Birol I."/>
            <person name="Bohlmann J."/>
            <person name="Breuil C."/>
        </authorList>
    </citation>
    <scope>NUCLEOTIDE SEQUENCE [LARGE SCALE GENOMIC DNA]</scope>
    <source>
        <strain evidence="17 18">UAMH 11346</strain>
    </source>
</reference>
<evidence type="ECO:0000313" key="17">
    <source>
        <dbReference type="EMBL" id="EPE08083.1"/>
    </source>
</evidence>
<evidence type="ECO:0000259" key="16">
    <source>
        <dbReference type="PROSITE" id="PS51762"/>
    </source>
</evidence>
<feature type="domain" description="GH16" evidence="16">
    <location>
        <begin position="23"/>
        <end position="242"/>
    </location>
</feature>
<proteinExistence type="inferred from homology"/>
<evidence type="ECO:0000256" key="5">
    <source>
        <dbReference type="ARBA" id="ARBA00022679"/>
    </source>
</evidence>
<dbReference type="GO" id="GO:0009277">
    <property type="term" value="C:fungal-type cell wall"/>
    <property type="evidence" value="ECO:0007669"/>
    <property type="project" value="TreeGrafter"/>
</dbReference>
<evidence type="ECO:0000256" key="14">
    <source>
        <dbReference type="SAM" id="Phobius"/>
    </source>
</evidence>
<evidence type="ECO:0000256" key="10">
    <source>
        <dbReference type="ARBA" id="ARBA00023295"/>
    </source>
</evidence>
<keyword evidence="18" id="KW-1185">Reference proteome</keyword>
<evidence type="ECO:0000256" key="8">
    <source>
        <dbReference type="ARBA" id="ARBA00023136"/>
    </source>
</evidence>
<dbReference type="SUPFAM" id="SSF49899">
    <property type="entry name" value="Concanavalin A-like lectins/glucanases"/>
    <property type="match status" value="1"/>
</dbReference>
<dbReference type="PROSITE" id="PS51762">
    <property type="entry name" value="GH16_2"/>
    <property type="match status" value="1"/>
</dbReference>
<dbReference type="GO" id="GO:0008843">
    <property type="term" value="F:endochitinase activity"/>
    <property type="evidence" value="ECO:0007669"/>
    <property type="project" value="UniProtKB-EC"/>
</dbReference>
<evidence type="ECO:0000256" key="6">
    <source>
        <dbReference type="ARBA" id="ARBA00022729"/>
    </source>
</evidence>
<feature type="compositionally biased region" description="Low complexity" evidence="13">
    <location>
        <begin position="438"/>
        <end position="447"/>
    </location>
</feature>
<dbReference type="eggNOG" id="ENOG502QVQI">
    <property type="taxonomic scope" value="Eukaryota"/>
</dbReference>
<keyword evidence="8 14" id="KW-0472">Membrane</keyword>
<dbReference type="OMA" id="TEHTWWF"/>
<evidence type="ECO:0000256" key="4">
    <source>
        <dbReference type="ARBA" id="ARBA00022676"/>
    </source>
</evidence>
<feature type="region of interest" description="Disordered" evidence="13">
    <location>
        <begin position="356"/>
        <end position="396"/>
    </location>
</feature>
<name>S3CNG3_OPHP1</name>
<feature type="region of interest" description="Disordered" evidence="13">
    <location>
        <begin position="438"/>
        <end position="511"/>
    </location>
</feature>
<dbReference type="OrthoDB" id="4781at2759"/>
<comment type="similarity">
    <text evidence="12">Belongs to the glycosyl hydrolase 16 family. CRH1 subfamily.</text>
</comment>
<accession>S3CNG3</accession>
<dbReference type="GO" id="GO:0016757">
    <property type="term" value="F:glycosyltransferase activity"/>
    <property type="evidence" value="ECO:0007669"/>
    <property type="project" value="UniProtKB-KW"/>
</dbReference>
<keyword evidence="5" id="KW-0808">Transferase</keyword>
<keyword evidence="10" id="KW-0326">Glycosidase</keyword>
<dbReference type="EMBL" id="KE148149">
    <property type="protein sequence ID" value="EPE08083.1"/>
    <property type="molecule type" value="Genomic_DNA"/>
</dbReference>
<dbReference type="EC" id="3.2.1.14" evidence="3"/>
<dbReference type="HOGENOM" id="CLU_027506_1_0_1"/>
<dbReference type="PANTHER" id="PTHR10963:SF27">
    <property type="entry name" value="GLYCOSIDASE-RELATED"/>
    <property type="match status" value="1"/>
</dbReference>
<protein>
    <recommendedName>
        <fullName evidence="3">chitinase</fullName>
        <ecNumber evidence="3">3.2.1.14</ecNumber>
    </recommendedName>
</protein>
<feature type="chain" id="PRO_5004507619" description="chitinase" evidence="15">
    <location>
        <begin position="24"/>
        <end position="511"/>
    </location>
</feature>
<feature type="transmembrane region" description="Helical" evidence="14">
    <location>
        <begin position="304"/>
        <end position="326"/>
    </location>
</feature>
<keyword evidence="11" id="KW-0961">Cell wall biogenesis/degradation</keyword>
<evidence type="ECO:0000256" key="1">
    <source>
        <dbReference type="ARBA" id="ARBA00000822"/>
    </source>
</evidence>
<evidence type="ECO:0000256" key="3">
    <source>
        <dbReference type="ARBA" id="ARBA00012729"/>
    </source>
</evidence>
<dbReference type="GO" id="GO:0016020">
    <property type="term" value="C:membrane"/>
    <property type="evidence" value="ECO:0007669"/>
    <property type="project" value="UniProtKB-SubCell"/>
</dbReference>
<evidence type="ECO:0000256" key="13">
    <source>
        <dbReference type="SAM" id="MobiDB-lite"/>
    </source>
</evidence>
<dbReference type="InterPro" id="IPR050546">
    <property type="entry name" value="Glycosyl_Hydrlase_16"/>
</dbReference>
<evidence type="ECO:0000256" key="11">
    <source>
        <dbReference type="ARBA" id="ARBA00023316"/>
    </source>
</evidence>
<comment type="subcellular location">
    <subcellularLocation>
        <location evidence="2">Membrane</location>
    </subcellularLocation>
</comment>
<feature type="compositionally biased region" description="Polar residues" evidence="13">
    <location>
        <begin position="476"/>
        <end position="492"/>
    </location>
</feature>
<dbReference type="STRING" id="1262450.S3CNG3"/>
<evidence type="ECO:0000256" key="7">
    <source>
        <dbReference type="ARBA" id="ARBA00022801"/>
    </source>
</evidence>
<keyword evidence="14" id="KW-1133">Transmembrane helix</keyword>
<evidence type="ECO:0000313" key="18">
    <source>
        <dbReference type="Proteomes" id="UP000016923"/>
    </source>
</evidence>
<comment type="catalytic activity">
    <reaction evidence="1">
        <text>Random endo-hydrolysis of N-acetyl-beta-D-glucosaminide (1-&gt;4)-beta-linkages in chitin and chitodextrins.</text>
        <dbReference type="EC" id="3.2.1.14"/>
    </reaction>
</comment>
<dbReference type="InterPro" id="IPR013320">
    <property type="entry name" value="ConA-like_dom_sf"/>
</dbReference>
<sequence>MLSSFRSLAGVALLASFARLTAAQVSTACQPLNTTGCPADPAFGTDYLFNFNVTPSTSFWETTAGTVSYTNDSGAAFTINKQGDSPTIRTNFYIFFGRTEMWIKAASGTGIISSVMYLSDDLDEIDWEFMGGNATHVETNYFGKGRQDYLNAIYHPVTGGILDDYHNYTTDWTSDAIDFYVDGSKVRTLLPAEANSTHNYPQTPMRVSVGIWAGGDPTLPKGTREWAGGDTDYTKGPFTMYLKSCQVTDYSSGKEYSYGDFSGSWESIVIAEGNSTAKTALFTKTKESETLAQKWNNLSSTAKIAVYASGAGVGALIAAVGLYYCIRQRRRGAEENRLYEERMAQERMELNQLKKDGINPDSLAASGSEYNARDMSKDGMTSGNAYNIPPGTPDSVADEKERAWAAAAGTGVAAGALGGAAVGAGAAAAAQRNGYNNVPLNSPLNSPHLQQQRGASPGPMSPHSGHVSPVSPAFPFQSNMNMGSPRSQTQSPAFAAPTPQRSYTGHPFTIL</sequence>